<accession>A0A1I2G8U0</accession>
<feature type="transmembrane region" description="Helical" evidence="1">
    <location>
        <begin position="39"/>
        <end position="60"/>
    </location>
</feature>
<feature type="transmembrane region" description="Helical" evidence="1">
    <location>
        <begin position="148"/>
        <end position="166"/>
    </location>
</feature>
<feature type="transmembrane region" description="Helical" evidence="1">
    <location>
        <begin position="72"/>
        <end position="97"/>
    </location>
</feature>
<evidence type="ECO:0000256" key="1">
    <source>
        <dbReference type="SAM" id="Phobius"/>
    </source>
</evidence>
<dbReference type="STRING" id="1798228.SAMN05216574_10963"/>
<protein>
    <submittedName>
        <fullName evidence="2">Uncharacterized protein</fullName>
    </submittedName>
</protein>
<evidence type="ECO:0000313" key="2">
    <source>
        <dbReference type="EMBL" id="SFF13357.1"/>
    </source>
</evidence>
<keyword evidence="3" id="KW-1185">Reference proteome</keyword>
<evidence type="ECO:0000313" key="3">
    <source>
        <dbReference type="Proteomes" id="UP000198589"/>
    </source>
</evidence>
<gene>
    <name evidence="2" type="ORF">SAMN05216574_10963</name>
</gene>
<keyword evidence="1" id="KW-0472">Membrane</keyword>
<feature type="transmembrane region" description="Helical" evidence="1">
    <location>
        <begin position="109"/>
        <end position="128"/>
    </location>
</feature>
<reference evidence="3" key="1">
    <citation type="submission" date="2016-10" db="EMBL/GenBank/DDBJ databases">
        <authorList>
            <person name="Varghese N."/>
            <person name="Submissions S."/>
        </authorList>
    </citation>
    <scope>NUCLEOTIDE SEQUENCE [LARGE SCALE GENOMIC DNA]</scope>
    <source>
        <strain evidence="3">DSM 46838</strain>
    </source>
</reference>
<keyword evidence="1" id="KW-0812">Transmembrane</keyword>
<proteinExistence type="predicted"/>
<dbReference type="AlphaFoldDB" id="A0A1I2G8U0"/>
<name>A0A1I2G8U0_9ACTN</name>
<dbReference type="RefSeq" id="WP_139228880.1">
    <property type="nucleotide sequence ID" value="NZ_FOND01000009.1"/>
</dbReference>
<dbReference type="EMBL" id="FOND01000009">
    <property type="protein sequence ID" value="SFF13357.1"/>
    <property type="molecule type" value="Genomic_DNA"/>
</dbReference>
<sequence>MSLSDEALPGSDERAAARVPGDRYASDPTRPATSARGPWWRWLFLLPGLAAVGYGGYGLVTAGSRVPLDSWLTWFVGAALLHDLVIAPVWIGLGWLAARVLPAPARGPAVVAAAVTGVLTLVAMPFVLAPGYSPGNPSFLPREYGRNLLLIDLAVLLVAAVWATLATRRHRAGPGPTAD</sequence>
<dbReference type="Proteomes" id="UP000198589">
    <property type="component" value="Unassembled WGS sequence"/>
</dbReference>
<dbReference type="OrthoDB" id="5190278at2"/>
<organism evidence="2 3">
    <name type="scientific">Blastococcus tunisiensis</name>
    <dbReference type="NCBI Taxonomy" id="1798228"/>
    <lineage>
        <taxon>Bacteria</taxon>
        <taxon>Bacillati</taxon>
        <taxon>Actinomycetota</taxon>
        <taxon>Actinomycetes</taxon>
        <taxon>Geodermatophilales</taxon>
        <taxon>Geodermatophilaceae</taxon>
        <taxon>Blastococcus</taxon>
    </lineage>
</organism>
<keyword evidence="1" id="KW-1133">Transmembrane helix</keyword>